<dbReference type="Proteomes" id="UP000075884">
    <property type="component" value="Unassembled WGS sequence"/>
</dbReference>
<reference evidence="3" key="1">
    <citation type="submission" date="2013-03" db="EMBL/GenBank/DDBJ databases">
        <title>The Genome Sequence of Anopheles dirus WRAIR2.</title>
        <authorList>
            <consortium name="The Broad Institute Genomics Platform"/>
            <person name="Neafsey D.E."/>
            <person name="Walton C."/>
            <person name="Walker B."/>
            <person name="Young S.K."/>
            <person name="Zeng Q."/>
            <person name="Gargeya S."/>
            <person name="Fitzgerald M."/>
            <person name="Haas B."/>
            <person name="Abouelleil A."/>
            <person name="Allen A.W."/>
            <person name="Alvarado L."/>
            <person name="Arachchi H.M."/>
            <person name="Berlin A.M."/>
            <person name="Chapman S.B."/>
            <person name="Gainer-Dewar J."/>
            <person name="Goldberg J."/>
            <person name="Griggs A."/>
            <person name="Gujja S."/>
            <person name="Hansen M."/>
            <person name="Howarth C."/>
            <person name="Imamovic A."/>
            <person name="Ireland A."/>
            <person name="Larimer J."/>
            <person name="McCowan C."/>
            <person name="Murphy C."/>
            <person name="Pearson M."/>
            <person name="Poon T.W."/>
            <person name="Priest M."/>
            <person name="Roberts A."/>
            <person name="Saif S."/>
            <person name="Shea T."/>
            <person name="Sisk P."/>
            <person name="Sykes S."/>
            <person name="Wortman J."/>
            <person name="Nusbaum C."/>
            <person name="Birren B."/>
        </authorList>
    </citation>
    <scope>NUCLEOTIDE SEQUENCE [LARGE SCALE GENOMIC DNA]</scope>
    <source>
        <strain evidence="3">WRAIR2</strain>
    </source>
</reference>
<protein>
    <submittedName>
        <fullName evidence="2">Uncharacterized protein</fullName>
    </submittedName>
</protein>
<proteinExistence type="predicted"/>
<dbReference type="EnsemblMetazoa" id="ADIR014828-RA">
    <property type="protein sequence ID" value="ADIR014828-PA"/>
    <property type="gene ID" value="ADIR014828"/>
</dbReference>
<dbReference type="AlphaFoldDB" id="A0A182NYC8"/>
<evidence type="ECO:0000256" key="1">
    <source>
        <dbReference type="SAM" id="MobiDB-lite"/>
    </source>
</evidence>
<accession>A0A182NYC8</accession>
<evidence type="ECO:0000313" key="3">
    <source>
        <dbReference type="Proteomes" id="UP000075884"/>
    </source>
</evidence>
<organism evidence="2 3">
    <name type="scientific">Anopheles dirus</name>
    <dbReference type="NCBI Taxonomy" id="7168"/>
    <lineage>
        <taxon>Eukaryota</taxon>
        <taxon>Metazoa</taxon>
        <taxon>Ecdysozoa</taxon>
        <taxon>Arthropoda</taxon>
        <taxon>Hexapoda</taxon>
        <taxon>Insecta</taxon>
        <taxon>Pterygota</taxon>
        <taxon>Neoptera</taxon>
        <taxon>Endopterygota</taxon>
        <taxon>Diptera</taxon>
        <taxon>Nematocera</taxon>
        <taxon>Culicoidea</taxon>
        <taxon>Culicidae</taxon>
        <taxon>Anophelinae</taxon>
        <taxon>Anopheles</taxon>
    </lineage>
</organism>
<dbReference type="VEuPathDB" id="VectorBase:ADIR014828"/>
<name>A0A182NYC8_9DIPT</name>
<feature type="region of interest" description="Disordered" evidence="1">
    <location>
        <begin position="30"/>
        <end position="68"/>
    </location>
</feature>
<feature type="compositionally biased region" description="Basic and acidic residues" evidence="1">
    <location>
        <begin position="46"/>
        <end position="61"/>
    </location>
</feature>
<keyword evidence="3" id="KW-1185">Reference proteome</keyword>
<reference evidence="2" key="2">
    <citation type="submission" date="2020-05" db="UniProtKB">
        <authorList>
            <consortium name="EnsemblMetazoa"/>
        </authorList>
    </citation>
    <scope>IDENTIFICATION</scope>
    <source>
        <strain evidence="2">WRAIR2</strain>
    </source>
</reference>
<sequence length="68" mass="7715">MYALGSSFGPEIEYAVQVVSRPGYVYRNDTRNIERPIKPHTPSPVRRTDPSRQRFPADKPARAAFPAQ</sequence>
<evidence type="ECO:0000313" key="2">
    <source>
        <dbReference type="EnsemblMetazoa" id="ADIR014828-PA"/>
    </source>
</evidence>